<feature type="domain" description="B30.2/SPRY" evidence="7">
    <location>
        <begin position="336"/>
        <end position="544"/>
    </location>
</feature>
<evidence type="ECO:0000256" key="6">
    <source>
        <dbReference type="SAM" id="SignalP"/>
    </source>
</evidence>
<dbReference type="PANTHER" id="PTHR25465:SF10">
    <property type="entry name" value="TRIPARTITE MOTIF-CONTAINING PROTEIN 16-RELATED"/>
    <property type="match status" value="1"/>
</dbReference>
<feature type="compositionally biased region" description="Low complexity" evidence="5">
    <location>
        <begin position="591"/>
        <end position="611"/>
    </location>
</feature>
<evidence type="ECO:0000256" key="1">
    <source>
        <dbReference type="ARBA" id="ARBA00022723"/>
    </source>
</evidence>
<keyword evidence="3" id="KW-0862">Zinc</keyword>
<feature type="coiled-coil region" evidence="4">
    <location>
        <begin position="160"/>
        <end position="223"/>
    </location>
</feature>
<dbReference type="Gene3D" id="2.60.120.920">
    <property type="match status" value="1"/>
</dbReference>
<keyword evidence="6" id="KW-0732">Signal</keyword>
<dbReference type="CDD" id="cd19769">
    <property type="entry name" value="Bbox2_TRIM16-like"/>
    <property type="match status" value="1"/>
</dbReference>
<evidence type="ECO:0000256" key="2">
    <source>
        <dbReference type="ARBA" id="ARBA00022771"/>
    </source>
</evidence>
<dbReference type="Pfam" id="PF00622">
    <property type="entry name" value="SPRY"/>
    <property type="match status" value="1"/>
</dbReference>
<dbReference type="Ensembl" id="ENSPMGT00000010569.1">
    <property type="protein sequence ID" value="ENSPMGP00000009914.1"/>
    <property type="gene ID" value="ENSPMGG00000008218.1"/>
</dbReference>
<dbReference type="GO" id="GO:0008270">
    <property type="term" value="F:zinc ion binding"/>
    <property type="evidence" value="ECO:0007669"/>
    <property type="project" value="UniProtKB-KW"/>
</dbReference>
<dbReference type="SMART" id="SM00589">
    <property type="entry name" value="PRY"/>
    <property type="match status" value="1"/>
</dbReference>
<feature type="signal peptide" evidence="6">
    <location>
        <begin position="1"/>
        <end position="29"/>
    </location>
</feature>
<reference evidence="8" key="2">
    <citation type="submission" date="2025-09" db="UniProtKB">
        <authorList>
            <consortium name="Ensembl"/>
        </authorList>
    </citation>
    <scope>IDENTIFICATION</scope>
</reference>
<accession>A0A3B3ZZU3</accession>
<evidence type="ECO:0000256" key="3">
    <source>
        <dbReference type="ARBA" id="ARBA00022833"/>
    </source>
</evidence>
<protein>
    <recommendedName>
        <fullName evidence="7">B30.2/SPRY domain-containing protein</fullName>
    </recommendedName>
</protein>
<dbReference type="InterPro" id="IPR003879">
    <property type="entry name" value="Butyrophylin_SPRY"/>
</dbReference>
<dbReference type="InterPro" id="IPR051051">
    <property type="entry name" value="E3_ubiq-ligase_TRIM/RNF"/>
</dbReference>
<keyword evidence="1" id="KW-0479">Metal-binding</keyword>
<dbReference type="Pfam" id="PF25600">
    <property type="entry name" value="TRIM_CC"/>
    <property type="match status" value="1"/>
</dbReference>
<keyword evidence="2" id="KW-0863">Zinc-finger</keyword>
<dbReference type="PROSITE" id="PS50188">
    <property type="entry name" value="B302_SPRY"/>
    <property type="match status" value="1"/>
</dbReference>
<dbReference type="InterPro" id="IPR003877">
    <property type="entry name" value="SPRY_dom"/>
</dbReference>
<dbReference type="Pfam" id="PF13765">
    <property type="entry name" value="PRY"/>
    <property type="match status" value="1"/>
</dbReference>
<feature type="compositionally biased region" description="Low complexity" evidence="5">
    <location>
        <begin position="553"/>
        <end position="584"/>
    </location>
</feature>
<dbReference type="InterPro" id="IPR000315">
    <property type="entry name" value="Znf_B-box"/>
</dbReference>
<dbReference type="InterPro" id="IPR058030">
    <property type="entry name" value="TRIM8/14/16/25/29/45/65_CC"/>
</dbReference>
<evidence type="ECO:0000259" key="7">
    <source>
        <dbReference type="PROSITE" id="PS50188"/>
    </source>
</evidence>
<feature type="chain" id="PRO_5017289194" description="B30.2/SPRY domain-containing protein" evidence="6">
    <location>
        <begin position="30"/>
        <end position="611"/>
    </location>
</feature>
<evidence type="ECO:0000313" key="9">
    <source>
        <dbReference type="Proteomes" id="UP000261520"/>
    </source>
</evidence>
<dbReference type="SMART" id="SM00449">
    <property type="entry name" value="SPRY"/>
    <property type="match status" value="1"/>
</dbReference>
<dbReference type="InterPro" id="IPR013320">
    <property type="entry name" value="ConA-like_dom_sf"/>
</dbReference>
<dbReference type="PANTHER" id="PTHR25465">
    <property type="entry name" value="B-BOX DOMAIN CONTAINING"/>
    <property type="match status" value="1"/>
</dbReference>
<evidence type="ECO:0000313" key="8">
    <source>
        <dbReference type="Ensembl" id="ENSPMGP00000009914.1"/>
    </source>
</evidence>
<dbReference type="SUPFAM" id="SSF57845">
    <property type="entry name" value="B-box zinc-binding domain"/>
    <property type="match status" value="1"/>
</dbReference>
<dbReference type="STRING" id="409849.ENSPMGP00000009914"/>
<sequence length="611" mass="68595">MNFSICNLQIIYIFLRRCFYLSVFISAMADPIEMFPHCCCVLIKLLLASQSNLPRASLSQDLSDSVLCDSCIDIPRPAVKSCLTCLVSYCEAHLRPHLENPKFSQHKLLDPLRDIERKTCEVHNEGLLWFCVPDQQCVCEGCMSEDHRGHELRSVEQKKQNEMVKTVTAAENAINKLQNNTVSIENSVMEVRAVVDAQFERLSAALEKTKRSLMELLETEEKQAVKQADGIRVHLENRLSDLRKTQAQVQKISRNKNNLDFLQEYVEWKQEGADTSLPGVYIGLMDSLNSVSKIITDSTDKLCAAMETEFTDRVTEAYESGLGIKTTVRAMVAVKHSQSLPDPQNRADLLQYAKSFTFDLNTAHKFLRLTEENRKVTNTTPWQHAYPDHEERFDHWRQVLAVESIYLDRTYYELDFSGDGTYLGVAYKSIERKGSESNSCLCSTNSSWCVQWTGKSFSAWHSDVEVHLSADSAPRFSRLGVYVDHAVGTLRFYGLRASEQEGETEAEIMLIHEYKAEFREPLYPAFWLSKKENTVTMVTPGEPLKSTSPSPPTTSTTSSTNPNNGNSTNANANNNNNNNGNNANTPPPSSPTNVSTAANTAESEASAADNC</sequence>
<proteinExistence type="predicted"/>
<feature type="region of interest" description="Disordered" evidence="5">
    <location>
        <begin position="538"/>
        <end position="611"/>
    </location>
</feature>
<name>A0A3B3ZZU3_9GOBI</name>
<dbReference type="InterPro" id="IPR006574">
    <property type="entry name" value="PRY"/>
</dbReference>
<keyword evidence="4" id="KW-0175">Coiled coil</keyword>
<dbReference type="SMART" id="SM00336">
    <property type="entry name" value="BBOX"/>
    <property type="match status" value="2"/>
</dbReference>
<reference evidence="8" key="1">
    <citation type="submission" date="2025-08" db="UniProtKB">
        <authorList>
            <consortium name="Ensembl"/>
        </authorList>
    </citation>
    <scope>IDENTIFICATION</scope>
</reference>
<organism evidence="8 9">
    <name type="scientific">Periophthalmus magnuspinnatus</name>
    <dbReference type="NCBI Taxonomy" id="409849"/>
    <lineage>
        <taxon>Eukaryota</taxon>
        <taxon>Metazoa</taxon>
        <taxon>Chordata</taxon>
        <taxon>Craniata</taxon>
        <taxon>Vertebrata</taxon>
        <taxon>Euteleostomi</taxon>
        <taxon>Actinopterygii</taxon>
        <taxon>Neopterygii</taxon>
        <taxon>Teleostei</taxon>
        <taxon>Neoteleostei</taxon>
        <taxon>Acanthomorphata</taxon>
        <taxon>Gobiaria</taxon>
        <taxon>Gobiiformes</taxon>
        <taxon>Gobioidei</taxon>
        <taxon>Gobiidae</taxon>
        <taxon>Oxudercinae</taxon>
        <taxon>Periophthalmus</taxon>
    </lineage>
</organism>
<evidence type="ECO:0000256" key="5">
    <source>
        <dbReference type="SAM" id="MobiDB-lite"/>
    </source>
</evidence>
<dbReference type="SUPFAM" id="SSF49899">
    <property type="entry name" value="Concanavalin A-like lectins/glucanases"/>
    <property type="match status" value="1"/>
</dbReference>
<keyword evidence="9" id="KW-1185">Reference proteome</keyword>
<dbReference type="Pfam" id="PF00643">
    <property type="entry name" value="zf-B_box"/>
    <property type="match status" value="1"/>
</dbReference>
<dbReference type="Gene3D" id="4.10.830.40">
    <property type="match status" value="1"/>
</dbReference>
<dbReference type="InterPro" id="IPR001870">
    <property type="entry name" value="B30.2/SPRY"/>
</dbReference>
<evidence type="ECO:0000256" key="4">
    <source>
        <dbReference type="SAM" id="Coils"/>
    </source>
</evidence>
<dbReference type="PRINTS" id="PR01407">
    <property type="entry name" value="BUTYPHLNCDUF"/>
</dbReference>
<dbReference type="Gene3D" id="3.30.160.60">
    <property type="entry name" value="Classic Zinc Finger"/>
    <property type="match status" value="1"/>
</dbReference>
<dbReference type="AlphaFoldDB" id="A0A3B3ZZU3"/>
<dbReference type="InterPro" id="IPR043136">
    <property type="entry name" value="B30.2/SPRY_sf"/>
</dbReference>
<dbReference type="GO" id="GO:0005737">
    <property type="term" value="C:cytoplasm"/>
    <property type="evidence" value="ECO:0007669"/>
    <property type="project" value="UniProtKB-ARBA"/>
</dbReference>
<dbReference type="Proteomes" id="UP000261520">
    <property type="component" value="Unplaced"/>
</dbReference>